<evidence type="ECO:0000313" key="3">
    <source>
        <dbReference type="Proteomes" id="UP001229421"/>
    </source>
</evidence>
<evidence type="ECO:0000256" key="1">
    <source>
        <dbReference type="SAM" id="MobiDB-lite"/>
    </source>
</evidence>
<protein>
    <submittedName>
        <fullName evidence="2">Uncharacterized protein</fullName>
    </submittedName>
</protein>
<gene>
    <name evidence="2" type="ORF">QVD17_19744</name>
</gene>
<accession>A0AAD8KK03</accession>
<reference evidence="2" key="1">
    <citation type="journal article" date="2023" name="bioRxiv">
        <title>Improved chromosome-level genome assembly for marigold (Tagetes erecta).</title>
        <authorList>
            <person name="Jiang F."/>
            <person name="Yuan L."/>
            <person name="Wang S."/>
            <person name="Wang H."/>
            <person name="Xu D."/>
            <person name="Wang A."/>
            <person name="Fan W."/>
        </authorList>
    </citation>
    <scope>NUCLEOTIDE SEQUENCE</scope>
    <source>
        <strain evidence="2">WSJ</strain>
        <tissue evidence="2">Leaf</tissue>
    </source>
</reference>
<comment type="caution">
    <text evidence="2">The sequence shown here is derived from an EMBL/GenBank/DDBJ whole genome shotgun (WGS) entry which is preliminary data.</text>
</comment>
<name>A0AAD8KK03_TARER</name>
<feature type="compositionally biased region" description="Polar residues" evidence="1">
    <location>
        <begin position="20"/>
        <end position="33"/>
    </location>
</feature>
<evidence type="ECO:0000313" key="2">
    <source>
        <dbReference type="EMBL" id="KAK1424415.1"/>
    </source>
</evidence>
<organism evidence="2 3">
    <name type="scientific">Tagetes erecta</name>
    <name type="common">African marigold</name>
    <dbReference type="NCBI Taxonomy" id="13708"/>
    <lineage>
        <taxon>Eukaryota</taxon>
        <taxon>Viridiplantae</taxon>
        <taxon>Streptophyta</taxon>
        <taxon>Embryophyta</taxon>
        <taxon>Tracheophyta</taxon>
        <taxon>Spermatophyta</taxon>
        <taxon>Magnoliopsida</taxon>
        <taxon>eudicotyledons</taxon>
        <taxon>Gunneridae</taxon>
        <taxon>Pentapetalae</taxon>
        <taxon>asterids</taxon>
        <taxon>campanulids</taxon>
        <taxon>Asterales</taxon>
        <taxon>Asteraceae</taxon>
        <taxon>Asteroideae</taxon>
        <taxon>Heliantheae alliance</taxon>
        <taxon>Tageteae</taxon>
        <taxon>Tagetes</taxon>
    </lineage>
</organism>
<dbReference type="EMBL" id="JAUHHV010000005">
    <property type="protein sequence ID" value="KAK1424415.1"/>
    <property type="molecule type" value="Genomic_DNA"/>
</dbReference>
<sequence length="126" mass="14239">MNLHRPPYPSQLQNQTHSITTNYPHSSFSLTSTHTRRSGRGEEGRGGGFDACGRGELLAEELVDAVIVRGEVKEGRGWQRGPFLFRRAYGEDVARVVLAYHSSFILCKTHTIYCLPQGRVWFVTLF</sequence>
<keyword evidence="3" id="KW-1185">Reference proteome</keyword>
<dbReference type="Proteomes" id="UP001229421">
    <property type="component" value="Unassembled WGS sequence"/>
</dbReference>
<dbReference type="AlphaFoldDB" id="A0AAD8KK03"/>
<proteinExistence type="predicted"/>
<feature type="region of interest" description="Disordered" evidence="1">
    <location>
        <begin position="20"/>
        <end position="48"/>
    </location>
</feature>